<keyword evidence="4" id="KW-0548">Nucleotidyltransferase</keyword>
<sequence length="409" mass="46846">MRFLIATIKSAGHEAYLIGGSVRDLCMGKTPKDFDLTTSAPPETIQKLFPRVIATGIQHGTVTVLLDKIPYEVTTYRIDKDYQDGRRPSHVEFGTSLSEDLRRRDFTMNALAYDLDRDLLVDEHGGQEDILRKTIKTIGKARARFEEDGLRPIRALRFASVLGFSLEAETKAAIAQTRAVTAKVSVERFLDELLKSFRGPSPATMLRLLWEEDLLSLFCEGLPREPLDREELALLDQVPKEPVPFLLGQWSLALSSEASPLLWEGYFQNLRCSQAQVRGALFYRTVRNFPKEESYPSDRLCKERFLSPLKLFLKQSKEPEALVWEFLLSLPEPLWQRAKLIWDKQHALVLADLVVNGRDLEKNFPNLEKQRYGYVLSELLARVWEDPNRNEVRVLLEHCAEIISNMQAT</sequence>
<dbReference type="SUPFAM" id="SSF81301">
    <property type="entry name" value="Nucleotidyltransferase"/>
    <property type="match status" value="1"/>
</dbReference>
<keyword evidence="3" id="KW-0819">tRNA processing</keyword>
<dbReference type="Pfam" id="PF01743">
    <property type="entry name" value="PolyA_pol"/>
    <property type="match status" value="1"/>
</dbReference>
<feature type="domain" description="tRNA nucleotidyltransferase/poly(A) polymerase RNA and SrmB- binding" evidence="10">
    <location>
        <begin position="163"/>
        <end position="218"/>
    </location>
</feature>
<evidence type="ECO:0000313" key="12">
    <source>
        <dbReference type="Proteomes" id="UP000245133"/>
    </source>
</evidence>
<dbReference type="PANTHER" id="PTHR46173:SF1">
    <property type="entry name" value="CCA TRNA NUCLEOTIDYLTRANSFERASE 1, MITOCHONDRIAL"/>
    <property type="match status" value="1"/>
</dbReference>
<evidence type="ECO:0000259" key="9">
    <source>
        <dbReference type="Pfam" id="PF01743"/>
    </source>
</evidence>
<accession>A0A2P2E4I0</accession>
<comment type="caution">
    <text evidence="11">The sequence shown here is derived from an EMBL/GenBank/DDBJ whole genome shotgun (WGS) entry which is preliminary data.</text>
</comment>
<dbReference type="GO" id="GO:0016779">
    <property type="term" value="F:nucleotidyltransferase activity"/>
    <property type="evidence" value="ECO:0007669"/>
    <property type="project" value="UniProtKB-KW"/>
</dbReference>
<name>A0A2P2E4I0_9LEPT</name>
<comment type="cofactor">
    <cofactor evidence="1">
        <name>Mg(2+)</name>
        <dbReference type="ChEBI" id="CHEBI:18420"/>
    </cofactor>
</comment>
<dbReference type="AlphaFoldDB" id="A0A2P2E4I0"/>
<evidence type="ECO:0000256" key="5">
    <source>
        <dbReference type="ARBA" id="ARBA00022723"/>
    </source>
</evidence>
<protein>
    <submittedName>
        <fullName evidence="11">tRNA nucleotidyltransferase/poly(A) polymerase family protein</fullName>
    </submittedName>
</protein>
<evidence type="ECO:0000256" key="1">
    <source>
        <dbReference type="ARBA" id="ARBA00001946"/>
    </source>
</evidence>
<dbReference type="GO" id="GO:0046872">
    <property type="term" value="F:metal ion binding"/>
    <property type="evidence" value="ECO:0007669"/>
    <property type="project" value="UniProtKB-KW"/>
</dbReference>
<dbReference type="CDD" id="cd05398">
    <property type="entry name" value="NT_ClassII-CCAase"/>
    <property type="match status" value="1"/>
</dbReference>
<dbReference type="GO" id="GO:0000049">
    <property type="term" value="F:tRNA binding"/>
    <property type="evidence" value="ECO:0007669"/>
    <property type="project" value="TreeGrafter"/>
</dbReference>
<proteinExistence type="inferred from homology"/>
<dbReference type="InterPro" id="IPR043519">
    <property type="entry name" value="NT_sf"/>
</dbReference>
<comment type="similarity">
    <text evidence="8">Belongs to the tRNA nucleotidyltransferase/poly(A) polymerase family.</text>
</comment>
<reference evidence="11 12" key="1">
    <citation type="submission" date="2018-02" db="EMBL/GenBank/DDBJ databases">
        <title>Novel Leptospira species isolated from soil and water in Japan.</title>
        <authorList>
            <person name="Nakao R."/>
            <person name="Masuzawa T."/>
        </authorList>
    </citation>
    <scope>NUCLEOTIDE SEQUENCE [LARGE SCALE GENOMIC DNA]</scope>
    <source>
        <strain evidence="11 12">YH101</strain>
    </source>
</reference>
<dbReference type="InterPro" id="IPR050264">
    <property type="entry name" value="Bact_CCA-adding_enz_type3_sf"/>
</dbReference>
<keyword evidence="12" id="KW-1185">Reference proteome</keyword>
<dbReference type="InterPro" id="IPR002646">
    <property type="entry name" value="PolA_pol_head_dom"/>
</dbReference>
<dbReference type="PANTHER" id="PTHR46173">
    <property type="entry name" value="CCA TRNA NUCLEOTIDYLTRANSFERASE 1, MITOCHONDRIAL"/>
    <property type="match status" value="1"/>
</dbReference>
<dbReference type="Gene3D" id="1.10.3090.10">
    <property type="entry name" value="cca-adding enzyme, domain 2"/>
    <property type="match status" value="1"/>
</dbReference>
<dbReference type="GO" id="GO:0000166">
    <property type="term" value="F:nucleotide binding"/>
    <property type="evidence" value="ECO:0007669"/>
    <property type="project" value="UniProtKB-KW"/>
</dbReference>
<dbReference type="GO" id="GO:0008033">
    <property type="term" value="P:tRNA processing"/>
    <property type="evidence" value="ECO:0007669"/>
    <property type="project" value="UniProtKB-KW"/>
</dbReference>
<evidence type="ECO:0000256" key="3">
    <source>
        <dbReference type="ARBA" id="ARBA00022694"/>
    </source>
</evidence>
<dbReference type="EMBL" id="BFBB01000008">
    <property type="protein sequence ID" value="GBF51790.1"/>
    <property type="molecule type" value="Genomic_DNA"/>
</dbReference>
<evidence type="ECO:0000256" key="8">
    <source>
        <dbReference type="RuleBase" id="RU003953"/>
    </source>
</evidence>
<evidence type="ECO:0000259" key="10">
    <source>
        <dbReference type="Pfam" id="PF12627"/>
    </source>
</evidence>
<dbReference type="Proteomes" id="UP000245133">
    <property type="component" value="Unassembled WGS sequence"/>
</dbReference>
<evidence type="ECO:0000256" key="2">
    <source>
        <dbReference type="ARBA" id="ARBA00022679"/>
    </source>
</evidence>
<keyword evidence="7" id="KW-0460">Magnesium</keyword>
<keyword evidence="2 8" id="KW-0808">Transferase</keyword>
<feature type="domain" description="Poly A polymerase head" evidence="9">
    <location>
        <begin position="15"/>
        <end position="135"/>
    </location>
</feature>
<evidence type="ECO:0000313" key="11">
    <source>
        <dbReference type="EMBL" id="GBF51790.1"/>
    </source>
</evidence>
<keyword evidence="5" id="KW-0479">Metal-binding</keyword>
<organism evidence="11 12">
    <name type="scientific">Leptospira ryugenii</name>
    <dbReference type="NCBI Taxonomy" id="1917863"/>
    <lineage>
        <taxon>Bacteria</taxon>
        <taxon>Pseudomonadati</taxon>
        <taxon>Spirochaetota</taxon>
        <taxon>Spirochaetia</taxon>
        <taxon>Leptospirales</taxon>
        <taxon>Leptospiraceae</taxon>
        <taxon>Leptospira</taxon>
    </lineage>
</organism>
<dbReference type="Gene3D" id="3.30.460.10">
    <property type="entry name" value="Beta Polymerase, domain 2"/>
    <property type="match status" value="1"/>
</dbReference>
<keyword evidence="8" id="KW-0694">RNA-binding</keyword>
<evidence type="ECO:0000256" key="7">
    <source>
        <dbReference type="ARBA" id="ARBA00022842"/>
    </source>
</evidence>
<keyword evidence="6" id="KW-0547">Nucleotide-binding</keyword>
<dbReference type="SUPFAM" id="SSF81891">
    <property type="entry name" value="Poly A polymerase C-terminal region-like"/>
    <property type="match status" value="1"/>
</dbReference>
<evidence type="ECO:0000256" key="4">
    <source>
        <dbReference type="ARBA" id="ARBA00022695"/>
    </source>
</evidence>
<dbReference type="Pfam" id="PF12627">
    <property type="entry name" value="PolyA_pol_RNAbd"/>
    <property type="match status" value="1"/>
</dbReference>
<gene>
    <name evidence="11" type="ORF">LPTSP4_33280</name>
</gene>
<dbReference type="InterPro" id="IPR032828">
    <property type="entry name" value="PolyA_RNA-bd"/>
</dbReference>
<evidence type="ECO:0000256" key="6">
    <source>
        <dbReference type="ARBA" id="ARBA00022741"/>
    </source>
</evidence>